<dbReference type="Proteomes" id="UP000183080">
    <property type="component" value="Unassembled WGS sequence"/>
</dbReference>
<evidence type="ECO:0008006" key="3">
    <source>
        <dbReference type="Google" id="ProtNLM"/>
    </source>
</evidence>
<dbReference type="STRING" id="1888995.BD935_04755"/>
<organism evidence="1 2">
    <name type="scientific">Marine Group III euryarchaeote CG-Epi1</name>
    <dbReference type="NCBI Taxonomy" id="1888995"/>
    <lineage>
        <taxon>Archaea</taxon>
        <taxon>Methanobacteriati</taxon>
        <taxon>Thermoplasmatota</taxon>
        <taxon>Thermoplasmata</taxon>
        <taxon>Candidatus Thermoprofundales</taxon>
    </lineage>
</organism>
<dbReference type="InterPro" id="IPR029032">
    <property type="entry name" value="AhpD-like"/>
</dbReference>
<sequence>MNEWDSHNLASNQLPRLENLSRADLDEDIKGVYDSIVNSERGVGTLSDGSLPGPFNAWMYSDSVMAKSLDNIGIAIRKNTSNAPSQMKELAICTIACHFKCNVEFWAHSKSAKNAGVPSDIIESVHKGESPQFEDSTEGLEQSVSYKLTKEYLSDYRVSDSTYAEALELVGSEKGMVELVLVIGHYVGLAAQLNILRVPNPGDSQYFEY</sequence>
<name>A0A1J5U8L6_9ARCH</name>
<gene>
    <name evidence="1" type="ORF">BD935_04755</name>
</gene>
<dbReference type="PANTHER" id="PTHR34846">
    <property type="entry name" value="4-CARBOXYMUCONOLACTONE DECARBOXYLASE FAMILY PROTEIN (AFU_ORTHOLOGUE AFUA_6G11590)"/>
    <property type="match status" value="1"/>
</dbReference>
<dbReference type="Gene3D" id="1.20.1290.10">
    <property type="entry name" value="AhpD-like"/>
    <property type="match status" value="1"/>
</dbReference>
<evidence type="ECO:0000313" key="2">
    <source>
        <dbReference type="Proteomes" id="UP000183080"/>
    </source>
</evidence>
<dbReference type="EMBL" id="MIZA01000010">
    <property type="protein sequence ID" value="OIR20614.1"/>
    <property type="molecule type" value="Genomic_DNA"/>
</dbReference>
<reference evidence="1 2" key="1">
    <citation type="submission" date="2016-08" db="EMBL/GenBank/DDBJ databases">
        <title>New Insights into Marine Group III Euryarchaeota, from dark to light.</title>
        <authorList>
            <person name="Haro-Moreno J.M."/>
            <person name="Rodriguez-Valera F."/>
            <person name="Lopez-Garcia P."/>
            <person name="Moreira D."/>
            <person name="Martin-Cuadrado A.B."/>
        </authorList>
    </citation>
    <scope>NUCLEOTIDE SEQUENCE [LARGE SCALE GENOMIC DNA]</scope>
    <source>
        <strain evidence="1">CG-Epi1</strain>
    </source>
</reference>
<evidence type="ECO:0000313" key="1">
    <source>
        <dbReference type="EMBL" id="OIR20614.1"/>
    </source>
</evidence>
<comment type="caution">
    <text evidence="1">The sequence shown here is derived from an EMBL/GenBank/DDBJ whole genome shotgun (WGS) entry which is preliminary data.</text>
</comment>
<dbReference type="PANTHER" id="PTHR34846:SF5">
    <property type="entry name" value="CARBOXYMUCONOLACTONE DECARBOXYLASE-LIKE DOMAIN-CONTAINING PROTEIN"/>
    <property type="match status" value="1"/>
</dbReference>
<proteinExistence type="predicted"/>
<protein>
    <recommendedName>
        <fullName evidence="3">Carboxymuconolactone decarboxylase-like domain-containing protein</fullName>
    </recommendedName>
</protein>
<dbReference type="AlphaFoldDB" id="A0A1J5U8L6"/>
<accession>A0A1J5U8L6</accession>
<dbReference type="SUPFAM" id="SSF69118">
    <property type="entry name" value="AhpD-like"/>
    <property type="match status" value="1"/>
</dbReference>